<feature type="domain" description="MOSC" evidence="1">
    <location>
        <begin position="35"/>
        <end position="169"/>
    </location>
</feature>
<dbReference type="PROSITE" id="PS51340">
    <property type="entry name" value="MOSC"/>
    <property type="match status" value="1"/>
</dbReference>
<dbReference type="InterPro" id="IPR005302">
    <property type="entry name" value="MoCF_Sase_C"/>
</dbReference>
<dbReference type="GO" id="GO:0030151">
    <property type="term" value="F:molybdenum ion binding"/>
    <property type="evidence" value="ECO:0007669"/>
    <property type="project" value="InterPro"/>
</dbReference>
<gene>
    <name evidence="2" type="ORF">UFOPK2237_00849</name>
</gene>
<evidence type="ECO:0000313" key="2">
    <source>
        <dbReference type="EMBL" id="CAB4657168.1"/>
    </source>
</evidence>
<organism evidence="2">
    <name type="scientific">freshwater metagenome</name>
    <dbReference type="NCBI Taxonomy" id="449393"/>
    <lineage>
        <taxon>unclassified sequences</taxon>
        <taxon>metagenomes</taxon>
        <taxon>ecological metagenomes</taxon>
    </lineage>
</organism>
<dbReference type="EMBL" id="CAEZWI010000107">
    <property type="protein sequence ID" value="CAB4657168.1"/>
    <property type="molecule type" value="Genomic_DNA"/>
</dbReference>
<dbReference type="Pfam" id="PF03473">
    <property type="entry name" value="MOSC"/>
    <property type="match status" value="1"/>
</dbReference>
<dbReference type="AlphaFoldDB" id="A0A6J6L7G9"/>
<dbReference type="InterPro" id="IPR052353">
    <property type="entry name" value="Benzoxazolinone_Detox_Enz"/>
</dbReference>
<dbReference type="Gene3D" id="2.40.33.20">
    <property type="entry name" value="PK beta-barrel domain-like"/>
    <property type="match status" value="1"/>
</dbReference>
<evidence type="ECO:0000259" key="1">
    <source>
        <dbReference type="PROSITE" id="PS51340"/>
    </source>
</evidence>
<dbReference type="GO" id="GO:0030170">
    <property type="term" value="F:pyridoxal phosphate binding"/>
    <property type="evidence" value="ECO:0007669"/>
    <property type="project" value="InterPro"/>
</dbReference>
<reference evidence="2" key="1">
    <citation type="submission" date="2020-05" db="EMBL/GenBank/DDBJ databases">
        <authorList>
            <person name="Chiriac C."/>
            <person name="Salcher M."/>
            <person name="Ghai R."/>
            <person name="Kavagutti S V."/>
        </authorList>
    </citation>
    <scope>NUCLEOTIDE SEQUENCE</scope>
</reference>
<proteinExistence type="predicted"/>
<protein>
    <submittedName>
        <fullName evidence="2">Unannotated protein</fullName>
    </submittedName>
</protein>
<accession>A0A6J6L7G9</accession>
<sequence>MSETNSSAKVLSLNVVHAVIPDVGGSVGITSIDKRSVSDSRQVTTAGVAGDQRSDIPNHGMPEQAVYAYAREDYEWWEAELDREIPAGKFGENLTTVGIDVTNAVIGQTWRIGTTLLQVTGPRIPCGTFARFMEEDKWVKRFMAEGMPGTYFQILEAGEITAGDEIKIESTPEHGVTVSDVYQLVAGDRDLERIARVLNCPELPEEMRTQVQGYNK</sequence>
<dbReference type="PANTHER" id="PTHR30212:SF2">
    <property type="entry name" value="PROTEIN YIIM"/>
    <property type="match status" value="1"/>
</dbReference>
<dbReference type="GO" id="GO:0003824">
    <property type="term" value="F:catalytic activity"/>
    <property type="evidence" value="ECO:0007669"/>
    <property type="project" value="InterPro"/>
</dbReference>
<name>A0A6J6L7G9_9ZZZZ</name>
<dbReference type="InterPro" id="IPR011037">
    <property type="entry name" value="Pyrv_Knase-like_insert_dom_sf"/>
</dbReference>
<dbReference type="SUPFAM" id="SSF50800">
    <property type="entry name" value="PK beta-barrel domain-like"/>
    <property type="match status" value="1"/>
</dbReference>
<dbReference type="PANTHER" id="PTHR30212">
    <property type="entry name" value="PROTEIN YIIM"/>
    <property type="match status" value="1"/>
</dbReference>